<dbReference type="RefSeq" id="XP_045270913.1">
    <property type="nucleotide sequence ID" value="XM_045414335.1"/>
</dbReference>
<keyword evidence="2" id="KW-1185">Reference proteome</keyword>
<organism evidence="1 2">
    <name type="scientific">Colletotrichum gloeosporioides</name>
    <name type="common">Anthracnose fungus</name>
    <name type="synonym">Glomerella cingulata</name>
    <dbReference type="NCBI Taxonomy" id="474922"/>
    <lineage>
        <taxon>Eukaryota</taxon>
        <taxon>Fungi</taxon>
        <taxon>Dikarya</taxon>
        <taxon>Ascomycota</taxon>
        <taxon>Pezizomycotina</taxon>
        <taxon>Sordariomycetes</taxon>
        <taxon>Hypocreomycetidae</taxon>
        <taxon>Glomerellales</taxon>
        <taxon>Glomerellaceae</taxon>
        <taxon>Colletotrichum</taxon>
        <taxon>Colletotrichum gloeosporioides species complex</taxon>
    </lineage>
</organism>
<gene>
    <name evidence="1" type="ORF">GCG54_00014506</name>
</gene>
<reference evidence="1" key="2">
    <citation type="submission" date="2020-03" db="EMBL/GenBank/DDBJ databases">
        <authorList>
            <person name="Fu F.-F."/>
            <person name="Chen J."/>
        </authorList>
    </citation>
    <scope>NUCLEOTIDE SEQUENCE</scope>
    <source>
        <strain evidence="1">Lc1</strain>
    </source>
</reference>
<comment type="caution">
    <text evidence="1">The sequence shown here is derived from an EMBL/GenBank/DDBJ whole genome shotgun (WGS) entry which is preliminary data.</text>
</comment>
<dbReference type="GeneID" id="69021617"/>
<name>A0A8H4CXG0_COLGL</name>
<evidence type="ECO:0000313" key="1">
    <source>
        <dbReference type="EMBL" id="KAF3811754.1"/>
    </source>
</evidence>
<evidence type="ECO:0000313" key="2">
    <source>
        <dbReference type="Proteomes" id="UP000613401"/>
    </source>
</evidence>
<dbReference type="AlphaFoldDB" id="A0A8H4CXG0"/>
<reference evidence="1" key="1">
    <citation type="journal article" date="2020" name="Phytopathology">
        <title>Genome sequence and comparative analysis of Colletotrichum gloeosporioides isolated from Liriodendron leaves.</title>
        <authorList>
            <person name="Fu F.F."/>
            <person name="Hao Z."/>
            <person name="Wang P."/>
            <person name="Lu Y."/>
            <person name="Xue L.J."/>
            <person name="Wei G."/>
            <person name="Tian Y."/>
            <person name="Baishi H."/>
            <person name="Xu H."/>
            <person name="Shi J."/>
            <person name="Cheng T."/>
            <person name="Wang G."/>
            <person name="Yi Y."/>
            <person name="Chen J."/>
        </authorList>
    </citation>
    <scope>NUCLEOTIDE SEQUENCE</scope>
    <source>
        <strain evidence="1">Lc1</strain>
    </source>
</reference>
<protein>
    <submittedName>
        <fullName evidence="1">Uncharacterized protein</fullName>
    </submittedName>
</protein>
<dbReference type="EMBL" id="WVTB01000006">
    <property type="protein sequence ID" value="KAF3811754.1"/>
    <property type="molecule type" value="Genomic_DNA"/>
</dbReference>
<accession>A0A8H4CXG0</accession>
<sequence>MESVSFHRDFAQGLTQFTTMPYLSPDNIQHPPLEGWSDSELDVDGLRTILGRSNTAVDLLRCLPYLRPVDAGPHTGQ</sequence>
<dbReference type="Proteomes" id="UP000613401">
    <property type="component" value="Unassembled WGS sequence"/>
</dbReference>
<proteinExistence type="predicted"/>